<evidence type="ECO:0000313" key="6">
    <source>
        <dbReference type="Proteomes" id="UP001497392"/>
    </source>
</evidence>
<organism evidence="5 6">
    <name type="scientific">Coccomyxa viridis</name>
    <dbReference type="NCBI Taxonomy" id="1274662"/>
    <lineage>
        <taxon>Eukaryota</taxon>
        <taxon>Viridiplantae</taxon>
        <taxon>Chlorophyta</taxon>
        <taxon>core chlorophytes</taxon>
        <taxon>Trebouxiophyceae</taxon>
        <taxon>Trebouxiophyceae incertae sedis</taxon>
        <taxon>Coccomyxaceae</taxon>
        <taxon>Coccomyxa</taxon>
    </lineage>
</organism>
<keyword evidence="2" id="KW-0175">Coiled coil</keyword>
<feature type="region of interest" description="Disordered" evidence="3">
    <location>
        <begin position="147"/>
        <end position="233"/>
    </location>
</feature>
<feature type="region of interest" description="Disordered" evidence="3">
    <location>
        <begin position="59"/>
        <end position="92"/>
    </location>
</feature>
<dbReference type="Pfam" id="PF05178">
    <property type="entry name" value="Kri1"/>
    <property type="match status" value="1"/>
</dbReference>
<dbReference type="InterPro" id="IPR018034">
    <property type="entry name" value="Kri1"/>
</dbReference>
<gene>
    <name evidence="5" type="primary">g4861</name>
    <name evidence="5" type="ORF">VP750_LOCUS4146</name>
</gene>
<sequence>MGKASKNLFDDDNAETGAHEENLTLGVNPEYAARLEHNKQREEWHRLKEKNPRLAARIEVKAAGGVVESDTDKTEDSSDDDDDDEDELAEQGIDKRFLDVLSKIRQKDQSIYDSAAQLYPESESDPEIVDGAVGKIQRSEKARLKDVLAKQALEGHEGSSSEDEDAAEHHSKGPTYVQEQQQLRQAFLQEVEKAEGGGGEEQEVFGGVLRRRQRASEAGDAEEDASADPESTQKLLDAYFGSDEAQLGEDDRFLKKFIANKGWLEKEDEGYQAYGPEDEEDEEHIERAERFESEYNHRFEEPGGANIVTYPRNLMGVVRKKDERRKATREAYAQRKAAEAAAEEEQVKRLKSAKRREIDDRLSRIREASGSEVAERLLKEVMGKADFDMEEYDKAMAAAFNDDYYEGEDPEMGDDGIDEDADAAPALDSLPEIDEMEEEDDEAAEDIDVGAEKAELTQLADEYSKMDAEDVVGGVRTRFRYREVPAADYGLNILDILRAPEKELNAVVGMKRLAPYREDAGRFRPNMAKLREMQTAAELPRRGGNQAPHQRQSFEREQHRRAQPPQPEGSDSLAAPAKPAALKQRQPDLKKASKAAAAEAPAADSSEQQQGAQALRAAKPLKKQKRSASKDEPLRQNEAADVETVKQKKRKRPEQDSKGVHEQTAEEKAQSRLASFAKPTLAAPGSTSHPRKKKKQQAAEAVPAPEQPAGPQLTKAQRKNIWRAKRRAMQHKEQNAGHASQD</sequence>
<feature type="compositionally biased region" description="Low complexity" evidence="3">
    <location>
        <begin position="178"/>
        <end position="189"/>
    </location>
</feature>
<dbReference type="EMBL" id="CAXHTA020000007">
    <property type="protein sequence ID" value="CAL5222487.1"/>
    <property type="molecule type" value="Genomic_DNA"/>
</dbReference>
<comment type="similarity">
    <text evidence="1">Belongs to the KRI1 family.</text>
</comment>
<evidence type="ECO:0000259" key="4">
    <source>
        <dbReference type="Pfam" id="PF12936"/>
    </source>
</evidence>
<feature type="region of interest" description="Disordered" evidence="3">
    <location>
        <begin position="1"/>
        <end position="28"/>
    </location>
</feature>
<dbReference type="InterPro" id="IPR024626">
    <property type="entry name" value="Kri1-like_C"/>
</dbReference>
<feature type="compositionally biased region" description="Basic and acidic residues" evidence="3">
    <location>
        <begin position="147"/>
        <end position="159"/>
    </location>
</feature>
<accession>A0ABP1FWH6</accession>
<dbReference type="Proteomes" id="UP001497392">
    <property type="component" value="Unassembled WGS sequence"/>
</dbReference>
<feature type="compositionally biased region" description="Low complexity" evidence="3">
    <location>
        <begin position="698"/>
        <end position="712"/>
    </location>
</feature>
<evidence type="ECO:0000256" key="3">
    <source>
        <dbReference type="SAM" id="MobiDB-lite"/>
    </source>
</evidence>
<feature type="compositionally biased region" description="Basic residues" evidence="3">
    <location>
        <begin position="716"/>
        <end position="729"/>
    </location>
</feature>
<dbReference type="Pfam" id="PF12936">
    <property type="entry name" value="Kri1_C"/>
    <property type="match status" value="1"/>
</dbReference>
<keyword evidence="6" id="KW-1185">Reference proteome</keyword>
<feature type="compositionally biased region" description="Basic and acidic residues" evidence="3">
    <location>
        <begin position="730"/>
        <end position="742"/>
    </location>
</feature>
<evidence type="ECO:0000313" key="5">
    <source>
        <dbReference type="EMBL" id="CAL5222487.1"/>
    </source>
</evidence>
<proteinExistence type="inferred from homology"/>
<feature type="compositionally biased region" description="Acidic residues" evidence="3">
    <location>
        <begin position="77"/>
        <end position="89"/>
    </location>
</feature>
<feature type="compositionally biased region" description="Low complexity" evidence="3">
    <location>
        <begin position="573"/>
        <end position="583"/>
    </location>
</feature>
<evidence type="ECO:0000256" key="2">
    <source>
        <dbReference type="SAM" id="Coils"/>
    </source>
</evidence>
<protein>
    <submittedName>
        <fullName evidence="5">G4861 protein</fullName>
    </submittedName>
</protein>
<dbReference type="PANTHER" id="PTHR14490:SF5">
    <property type="entry name" value="PROTEIN KRI1 HOMOLOG"/>
    <property type="match status" value="1"/>
</dbReference>
<reference evidence="5 6" key="1">
    <citation type="submission" date="2024-06" db="EMBL/GenBank/DDBJ databases">
        <authorList>
            <person name="Kraege A."/>
            <person name="Thomma B."/>
        </authorList>
    </citation>
    <scope>NUCLEOTIDE SEQUENCE [LARGE SCALE GENOMIC DNA]</scope>
</reference>
<comment type="caution">
    <text evidence="5">The sequence shown here is derived from an EMBL/GenBank/DDBJ whole genome shotgun (WGS) entry which is preliminary data.</text>
</comment>
<evidence type="ECO:0000256" key="1">
    <source>
        <dbReference type="ARBA" id="ARBA00007473"/>
    </source>
</evidence>
<feature type="compositionally biased region" description="Basic and acidic residues" evidence="3">
    <location>
        <begin position="653"/>
        <end position="670"/>
    </location>
</feature>
<name>A0ABP1FWH6_9CHLO</name>
<feature type="coiled-coil region" evidence="2">
    <location>
        <begin position="333"/>
        <end position="360"/>
    </location>
</feature>
<feature type="region of interest" description="Disordered" evidence="3">
    <location>
        <begin position="537"/>
        <end position="742"/>
    </location>
</feature>
<dbReference type="PANTHER" id="PTHR14490">
    <property type="entry name" value="ZINC FINGER, ZZ TYPE"/>
    <property type="match status" value="1"/>
</dbReference>
<feature type="domain" description="Kri1-like C-terminal" evidence="4">
    <location>
        <begin position="455"/>
        <end position="522"/>
    </location>
</feature>
<feature type="compositionally biased region" description="Low complexity" evidence="3">
    <location>
        <begin position="594"/>
        <end position="606"/>
    </location>
</feature>